<organism evidence="1">
    <name type="scientific">Sesamum radiatum</name>
    <name type="common">Black benniseed</name>
    <dbReference type="NCBI Taxonomy" id="300843"/>
    <lineage>
        <taxon>Eukaryota</taxon>
        <taxon>Viridiplantae</taxon>
        <taxon>Streptophyta</taxon>
        <taxon>Embryophyta</taxon>
        <taxon>Tracheophyta</taxon>
        <taxon>Spermatophyta</taxon>
        <taxon>Magnoliopsida</taxon>
        <taxon>eudicotyledons</taxon>
        <taxon>Gunneridae</taxon>
        <taxon>Pentapetalae</taxon>
        <taxon>asterids</taxon>
        <taxon>lamiids</taxon>
        <taxon>Lamiales</taxon>
        <taxon>Pedaliaceae</taxon>
        <taxon>Sesamum</taxon>
    </lineage>
</organism>
<evidence type="ECO:0000313" key="1">
    <source>
        <dbReference type="EMBL" id="KAL0320995.1"/>
    </source>
</evidence>
<reference evidence="1" key="1">
    <citation type="submission" date="2020-06" db="EMBL/GenBank/DDBJ databases">
        <authorList>
            <person name="Li T."/>
            <person name="Hu X."/>
            <person name="Zhang T."/>
            <person name="Song X."/>
            <person name="Zhang H."/>
            <person name="Dai N."/>
            <person name="Sheng W."/>
            <person name="Hou X."/>
            <person name="Wei L."/>
        </authorList>
    </citation>
    <scope>NUCLEOTIDE SEQUENCE</scope>
    <source>
        <strain evidence="1">G02</strain>
        <tissue evidence="1">Leaf</tissue>
    </source>
</reference>
<sequence>MDREKRITGMPRDWRAETASSRTFLRRPMIAMDAPCLPNWVEISNPIPEPPPVSRATLPLSTSGLKGESIPDYGCDCFLIEFGKRRPNTGEMDAFFFEKRVRSSYTVCLQEKEHLLLSFL</sequence>
<dbReference type="AlphaFoldDB" id="A0AAW2LRJ2"/>
<reference evidence="1" key="2">
    <citation type="journal article" date="2024" name="Plant">
        <title>Genomic evolution and insights into agronomic trait innovations of Sesamum species.</title>
        <authorList>
            <person name="Miao H."/>
            <person name="Wang L."/>
            <person name="Qu L."/>
            <person name="Liu H."/>
            <person name="Sun Y."/>
            <person name="Le M."/>
            <person name="Wang Q."/>
            <person name="Wei S."/>
            <person name="Zheng Y."/>
            <person name="Lin W."/>
            <person name="Duan Y."/>
            <person name="Cao H."/>
            <person name="Xiong S."/>
            <person name="Wang X."/>
            <person name="Wei L."/>
            <person name="Li C."/>
            <person name="Ma Q."/>
            <person name="Ju M."/>
            <person name="Zhao R."/>
            <person name="Li G."/>
            <person name="Mu C."/>
            <person name="Tian Q."/>
            <person name="Mei H."/>
            <person name="Zhang T."/>
            <person name="Gao T."/>
            <person name="Zhang H."/>
        </authorList>
    </citation>
    <scope>NUCLEOTIDE SEQUENCE</scope>
    <source>
        <strain evidence="1">G02</strain>
    </source>
</reference>
<name>A0AAW2LRJ2_SESRA</name>
<dbReference type="EMBL" id="JACGWJ010000024">
    <property type="protein sequence ID" value="KAL0320995.1"/>
    <property type="molecule type" value="Genomic_DNA"/>
</dbReference>
<proteinExistence type="predicted"/>
<comment type="caution">
    <text evidence="1">The sequence shown here is derived from an EMBL/GenBank/DDBJ whole genome shotgun (WGS) entry which is preliminary data.</text>
</comment>
<gene>
    <name evidence="1" type="ORF">Sradi_5361000</name>
</gene>
<accession>A0AAW2LRJ2</accession>
<protein>
    <submittedName>
        <fullName evidence="1">Uncharacterized protein</fullName>
    </submittedName>
</protein>